<sequence>MACVENIPPRNADSEMEEGEIVDDLDDLSDISSDEEFLLRQRLHVLETYNNVLERKKANSISIGSDLDDNNPNLKKISNNKHPKSHSKQKRKKEFSPIRISTRNKEYKKKSHRKKKLQTKVISETSEESDDEYRNKRRKLANAVSINKIKNDTSLSTRLKKMLHNSQDLEPLRFIESNEIEANSNFKTVEDNLVNSPLYKETYKSSSLINEVQKDFVKNAVEICELIDLSNDDDIKSNPMQDTIDSAVAEKNVEHNNEKTVGDSDEDLELLRQHALKTKSTKVKVSQSEIEPENKLLSEDDDTYTAELRLICLKSAYLKKAIEIKRKQKLKKRLSQSSILQDDIITGEDILSNQIESQNNTDIESVDMDIGSDGDEKIKELGIDSAKLNTENEVNCDSNDDKHIIIKSKEDELDEDEDLLRAKLLTSLSKNLPNLINSNIINTIEEAAQENKAISTDKQQITSVSEQKRFIIKLGESDSEGEHEATKNLTKMHMKQQQSDFEQQLDMFLKFTRMKVENQENPSTQLSAPVKPSEKFVAKSVKNLPKSEQLEYKNLVKRMAELEKIKKARQSSMNLVNKEKVLLKETLKPHNVSMDTINTSSNIDEQIALSRKKIAEESANMLRLKEEATKLSQKYKIVATELRNITTAITLNKKQQRVAQNRLSKIRLHHQALLKSSNFKHSKKNGIGVDMSRAINKNNTANKVQKENNPTKEDYKNPQLLKSVKVSVVNDLKDTTVLNPRLSVQVDITNNKKVVRMPNSPVKNTSDLANTFDNEAISIEKQNENEMLEENDNNICQRVDKSTERRNSREIMNDTSQGNRRKKKDADDYISPLDIGNWKEDPNAFLCPFEIGGSCKDTDCTNLHLNRLSGQ</sequence>
<keyword evidence="1" id="KW-0175">Coiled coil</keyword>
<evidence type="ECO:0000256" key="1">
    <source>
        <dbReference type="SAM" id="Coils"/>
    </source>
</evidence>
<dbReference type="GeneID" id="113519138"/>
<evidence type="ECO:0000259" key="3">
    <source>
        <dbReference type="Pfam" id="PF10650"/>
    </source>
</evidence>
<dbReference type="RefSeq" id="XP_031763406.2">
    <property type="nucleotide sequence ID" value="XM_031907546.2"/>
</dbReference>
<feature type="domain" description="Putative zinc-finger" evidence="3">
    <location>
        <begin position="846"/>
        <end position="865"/>
    </location>
</feature>
<name>A0A6J3BU00_GALME</name>
<reference evidence="5 6" key="1">
    <citation type="submission" date="2025-05" db="UniProtKB">
        <authorList>
            <consortium name="RefSeq"/>
        </authorList>
    </citation>
    <scope>IDENTIFICATION</scope>
    <source>
        <tissue evidence="5 6">Whole larvae</tissue>
    </source>
</reference>
<feature type="region of interest" description="Disordered" evidence="2">
    <location>
        <begin position="62"/>
        <end position="133"/>
    </location>
</feature>
<organism evidence="4 5">
    <name type="scientific">Galleria mellonella</name>
    <name type="common">Greater wax moth</name>
    <dbReference type="NCBI Taxonomy" id="7137"/>
    <lineage>
        <taxon>Eukaryota</taxon>
        <taxon>Metazoa</taxon>
        <taxon>Ecdysozoa</taxon>
        <taxon>Arthropoda</taxon>
        <taxon>Hexapoda</taxon>
        <taxon>Insecta</taxon>
        <taxon>Pterygota</taxon>
        <taxon>Neoptera</taxon>
        <taxon>Endopterygota</taxon>
        <taxon>Lepidoptera</taxon>
        <taxon>Glossata</taxon>
        <taxon>Ditrysia</taxon>
        <taxon>Pyraloidea</taxon>
        <taxon>Pyralidae</taxon>
        <taxon>Galleriinae</taxon>
        <taxon>Galleria</taxon>
    </lineage>
</organism>
<evidence type="ECO:0000313" key="6">
    <source>
        <dbReference type="RefSeq" id="XP_052751559.1"/>
    </source>
</evidence>
<feature type="region of interest" description="Disordered" evidence="2">
    <location>
        <begin position="801"/>
        <end position="827"/>
    </location>
</feature>
<feature type="compositionally biased region" description="Basic and acidic residues" evidence="2">
    <location>
        <begin position="801"/>
        <end position="812"/>
    </location>
</feature>
<evidence type="ECO:0000313" key="4">
    <source>
        <dbReference type="Proteomes" id="UP001652740"/>
    </source>
</evidence>
<dbReference type="InterPro" id="IPR019607">
    <property type="entry name" value="Putative_zinc-finger_domain"/>
</dbReference>
<dbReference type="Pfam" id="PF10650">
    <property type="entry name" value="zf-C3H1"/>
    <property type="match status" value="1"/>
</dbReference>
<dbReference type="AlphaFoldDB" id="A0A6J3BU00"/>
<evidence type="ECO:0000256" key="2">
    <source>
        <dbReference type="SAM" id="MobiDB-lite"/>
    </source>
</evidence>
<feature type="compositionally biased region" description="Basic residues" evidence="2">
    <location>
        <begin position="106"/>
        <end position="118"/>
    </location>
</feature>
<proteinExistence type="predicted"/>
<keyword evidence="4" id="KW-1185">Reference proteome</keyword>
<dbReference type="Proteomes" id="UP001652740">
    <property type="component" value="Unplaced"/>
</dbReference>
<dbReference type="KEGG" id="gmw:113519138"/>
<evidence type="ECO:0000313" key="5">
    <source>
        <dbReference type="RefSeq" id="XP_031763406.2"/>
    </source>
</evidence>
<gene>
    <name evidence="5 6" type="primary">LOC113519138</name>
</gene>
<dbReference type="InParanoid" id="A0A6J3BU00"/>
<protein>
    <submittedName>
        <fullName evidence="5 6">Uncharacterized protein LOC113519138 isoform X1</fullName>
    </submittedName>
</protein>
<accession>A0A6J3BU00</accession>
<dbReference type="RefSeq" id="XP_052751559.1">
    <property type="nucleotide sequence ID" value="XM_052895599.1"/>
</dbReference>
<feature type="compositionally biased region" description="Basic residues" evidence="2">
    <location>
        <begin position="78"/>
        <end position="93"/>
    </location>
</feature>
<feature type="coiled-coil region" evidence="1">
    <location>
        <begin position="607"/>
        <end position="634"/>
    </location>
</feature>
<dbReference type="FunCoup" id="A0A6J3BU00">
    <property type="interactions" value="4"/>
</dbReference>